<dbReference type="AlphaFoldDB" id="A0A0B7BJG0"/>
<name>A0A0B7BJG0_9EUPU</name>
<organism evidence="1">
    <name type="scientific">Arion vulgaris</name>
    <dbReference type="NCBI Taxonomy" id="1028688"/>
    <lineage>
        <taxon>Eukaryota</taxon>
        <taxon>Metazoa</taxon>
        <taxon>Spiralia</taxon>
        <taxon>Lophotrochozoa</taxon>
        <taxon>Mollusca</taxon>
        <taxon>Gastropoda</taxon>
        <taxon>Heterobranchia</taxon>
        <taxon>Euthyneura</taxon>
        <taxon>Panpulmonata</taxon>
        <taxon>Eupulmonata</taxon>
        <taxon>Stylommatophora</taxon>
        <taxon>Helicina</taxon>
        <taxon>Arionoidea</taxon>
        <taxon>Arionidae</taxon>
        <taxon>Arion</taxon>
    </lineage>
</organism>
<sequence length="63" mass="7197">ANYHEQYRTTSLGSNNKSIVENYHEKSQKQNKTKKLSRTACMGLTIYTYAIRTITQSTLAPIT</sequence>
<feature type="non-terminal residue" evidence="1">
    <location>
        <position position="1"/>
    </location>
</feature>
<proteinExistence type="predicted"/>
<reference evidence="1" key="1">
    <citation type="submission" date="2014-12" db="EMBL/GenBank/DDBJ databases">
        <title>Insight into the proteome of Arion vulgaris.</title>
        <authorList>
            <person name="Aradska J."/>
            <person name="Bulat T."/>
            <person name="Smidak R."/>
            <person name="Sarate P."/>
            <person name="Gangsoo J."/>
            <person name="Sialana F."/>
            <person name="Bilban M."/>
            <person name="Lubec G."/>
        </authorList>
    </citation>
    <scope>NUCLEOTIDE SEQUENCE</scope>
    <source>
        <tissue evidence="1">Skin</tissue>
    </source>
</reference>
<accession>A0A0B7BJG0</accession>
<evidence type="ECO:0000313" key="1">
    <source>
        <dbReference type="EMBL" id="CEK93489.1"/>
    </source>
</evidence>
<protein>
    <submittedName>
        <fullName evidence="1">Uncharacterized protein</fullName>
    </submittedName>
</protein>
<dbReference type="EMBL" id="HACG01046624">
    <property type="protein sequence ID" value="CEK93489.1"/>
    <property type="molecule type" value="Transcribed_RNA"/>
</dbReference>
<gene>
    <name evidence="1" type="primary">ORF195606</name>
</gene>